<keyword evidence="3" id="KW-1185">Reference proteome</keyword>
<dbReference type="GO" id="GO:0016740">
    <property type="term" value="F:transferase activity"/>
    <property type="evidence" value="ECO:0007669"/>
    <property type="project" value="UniProtKB-KW"/>
</dbReference>
<keyword evidence="2" id="KW-0808">Transferase</keyword>
<evidence type="ECO:0000313" key="3">
    <source>
        <dbReference type="Proteomes" id="UP001555826"/>
    </source>
</evidence>
<proteinExistence type="predicted"/>
<sequence>MGPRRPVVLQSFRTPRPTSNPYLTAFLGSLPAGGGSGVDVRTFSWREALLGNHDVLHVHWPELLLRSRRRSGRALRALGTGLLLARVRARRTPVVRTVHNPSPHEDGGPVERFLLRRLDAATTLTVHLTTRTVGAVCPRSTAVVVPHGDYRAHHRDAPRAAPVPGRLVHPGLLRPYKGVEALLTAFAGVPGEASLHVLGPAPDADLAGRVRRAAAADPRVRLDLRHVGDDELVLAVTAAELVVLPYAPRGGSGAQLLALSLDRPVLLPAGPAAADRAAEVGPGWVHVYEGDLSAGDLAAALAAVRAGVRTGARAERPDLSARDWDVLGRAHAELYHRAAGHRADDPTDAGTPVGAGRA</sequence>
<reference evidence="2 3" key="1">
    <citation type="submission" date="2024-07" db="EMBL/GenBank/DDBJ databases">
        <authorList>
            <person name="Thanompreechachai J."/>
            <person name="Duangmal K."/>
        </authorList>
    </citation>
    <scope>NUCLEOTIDE SEQUENCE [LARGE SCALE GENOMIC DNA]</scope>
    <source>
        <strain evidence="2 3">KCTC 19886</strain>
    </source>
</reference>
<evidence type="ECO:0000313" key="2">
    <source>
        <dbReference type="EMBL" id="MEW9263514.1"/>
    </source>
</evidence>
<dbReference type="EMBL" id="JBFNQN010000001">
    <property type="protein sequence ID" value="MEW9263514.1"/>
    <property type="molecule type" value="Genomic_DNA"/>
</dbReference>
<dbReference type="RefSeq" id="WP_367636093.1">
    <property type="nucleotide sequence ID" value="NZ_JBFNQN010000001.1"/>
</dbReference>
<gene>
    <name evidence="2" type="ORF">AB1207_02015</name>
</gene>
<dbReference type="Gene3D" id="3.40.50.2000">
    <property type="entry name" value="Glycogen Phosphorylase B"/>
    <property type="match status" value="1"/>
</dbReference>
<dbReference type="Proteomes" id="UP001555826">
    <property type="component" value="Unassembled WGS sequence"/>
</dbReference>
<evidence type="ECO:0000256" key="1">
    <source>
        <dbReference type="SAM" id="MobiDB-lite"/>
    </source>
</evidence>
<organism evidence="2 3">
    <name type="scientific">Kineococcus endophyticus</name>
    <dbReference type="NCBI Taxonomy" id="1181883"/>
    <lineage>
        <taxon>Bacteria</taxon>
        <taxon>Bacillati</taxon>
        <taxon>Actinomycetota</taxon>
        <taxon>Actinomycetes</taxon>
        <taxon>Kineosporiales</taxon>
        <taxon>Kineosporiaceae</taxon>
        <taxon>Kineococcus</taxon>
    </lineage>
</organism>
<dbReference type="SUPFAM" id="SSF53756">
    <property type="entry name" value="UDP-Glycosyltransferase/glycogen phosphorylase"/>
    <property type="match status" value="1"/>
</dbReference>
<comment type="caution">
    <text evidence="2">The sequence shown here is derived from an EMBL/GenBank/DDBJ whole genome shotgun (WGS) entry which is preliminary data.</text>
</comment>
<accession>A0ABV3P1M8</accession>
<protein>
    <submittedName>
        <fullName evidence="2">Glycosyl transferase</fullName>
    </submittedName>
</protein>
<feature type="region of interest" description="Disordered" evidence="1">
    <location>
        <begin position="338"/>
        <end position="358"/>
    </location>
</feature>
<name>A0ABV3P1M8_9ACTN</name>